<keyword evidence="13" id="KW-0443">Lipid metabolism</keyword>
<comment type="function">
    <text evidence="1">This protein catalyzes the committed step to the synthesis of the acidic phospholipids.</text>
</comment>
<comment type="caution">
    <text evidence="21">The sequence shown here is derived from an EMBL/GenBank/DDBJ whole genome shotgun (WGS) entry which is preliminary data.</text>
</comment>
<dbReference type="FunFam" id="1.20.120.1760:FF:000004">
    <property type="entry name" value="CDP-diacylglycerol--glycerol-3-phosphate 3-phosphatidyltransferase"/>
    <property type="match status" value="1"/>
</dbReference>
<dbReference type="EMBL" id="QXXA01000016">
    <property type="protein sequence ID" value="NBI07917.1"/>
    <property type="molecule type" value="Genomic_DNA"/>
</dbReference>
<evidence type="ECO:0000256" key="16">
    <source>
        <dbReference type="ARBA" id="ARBA00023264"/>
    </source>
</evidence>
<evidence type="ECO:0000256" key="7">
    <source>
        <dbReference type="ARBA" id="ARBA00014944"/>
    </source>
</evidence>
<evidence type="ECO:0000256" key="18">
    <source>
        <dbReference type="NCBIfam" id="TIGR00560"/>
    </source>
</evidence>
<evidence type="ECO:0000313" key="21">
    <source>
        <dbReference type="EMBL" id="NBI07917.1"/>
    </source>
</evidence>
<evidence type="ECO:0000313" key="22">
    <source>
        <dbReference type="Proteomes" id="UP000467132"/>
    </source>
</evidence>
<evidence type="ECO:0000256" key="6">
    <source>
        <dbReference type="ARBA" id="ARBA00013170"/>
    </source>
</evidence>
<evidence type="ECO:0000256" key="13">
    <source>
        <dbReference type="ARBA" id="ARBA00023098"/>
    </source>
</evidence>
<evidence type="ECO:0000256" key="19">
    <source>
        <dbReference type="RuleBase" id="RU003750"/>
    </source>
</evidence>
<dbReference type="PANTHER" id="PTHR14269">
    <property type="entry name" value="CDP-DIACYLGLYCEROL--GLYCEROL-3-PHOSPHATE 3-PHOSPHATIDYLTRANSFERASE-RELATED"/>
    <property type="match status" value="1"/>
</dbReference>
<dbReference type="InterPro" id="IPR004570">
    <property type="entry name" value="Phosphatidylglycerol_P_synth"/>
</dbReference>
<protein>
    <recommendedName>
        <fullName evidence="7 18">CDP-diacylglycerol--glycerol-3-phosphate 3-phosphatidyltransferase</fullName>
        <ecNumber evidence="6 18">2.7.8.5</ecNumber>
    </recommendedName>
</protein>
<accession>A0A845QY71</accession>
<dbReference type="Gene3D" id="1.20.120.1760">
    <property type="match status" value="1"/>
</dbReference>
<dbReference type="InterPro" id="IPR050324">
    <property type="entry name" value="CDP-alcohol_PTase-I"/>
</dbReference>
<dbReference type="InterPro" id="IPR048254">
    <property type="entry name" value="CDP_ALCOHOL_P_TRANSF_CS"/>
</dbReference>
<proteinExistence type="inferred from homology"/>
<dbReference type="PANTHER" id="PTHR14269:SF62">
    <property type="entry name" value="CDP-DIACYLGLYCEROL--GLYCEROL-3-PHOSPHATE 3-PHOSPHATIDYLTRANSFERASE 1, CHLOROPLASTIC"/>
    <property type="match status" value="1"/>
</dbReference>
<comment type="pathway">
    <text evidence="3">Phospholipid metabolism; phosphatidylglycerol biosynthesis; phosphatidylglycerol from CDP-diacylglycerol: step 1/2.</text>
</comment>
<dbReference type="UniPathway" id="UPA00084">
    <property type="reaction ID" value="UER00503"/>
</dbReference>
<dbReference type="InterPro" id="IPR000462">
    <property type="entry name" value="CDP-OH_P_trans"/>
</dbReference>
<evidence type="ECO:0000256" key="2">
    <source>
        <dbReference type="ARBA" id="ARBA00004651"/>
    </source>
</evidence>
<reference evidence="21 22" key="1">
    <citation type="submission" date="2018-08" db="EMBL/GenBank/DDBJ databases">
        <title>Murine metabolic-syndrome-specific gut microbial biobank.</title>
        <authorList>
            <person name="Liu C."/>
        </authorList>
    </citation>
    <scope>NUCLEOTIDE SEQUENCE [LARGE SCALE GENOMIC DNA]</scope>
    <source>
        <strain evidence="21 22">583</strain>
    </source>
</reference>
<feature type="transmembrane region" description="Helical" evidence="20">
    <location>
        <begin position="7"/>
        <end position="24"/>
    </location>
</feature>
<dbReference type="OrthoDB" id="9796672at2"/>
<evidence type="ECO:0000256" key="12">
    <source>
        <dbReference type="ARBA" id="ARBA00022989"/>
    </source>
</evidence>
<gene>
    <name evidence="21" type="primary">pgsA</name>
    <name evidence="21" type="ORF">D3Z33_13735</name>
</gene>
<dbReference type="GO" id="GO:0006655">
    <property type="term" value="P:phosphatidylglycerol biosynthetic process"/>
    <property type="evidence" value="ECO:0007669"/>
    <property type="project" value="UniProtKB-UniPathway"/>
</dbReference>
<feature type="transmembrane region" description="Helical" evidence="20">
    <location>
        <begin position="153"/>
        <end position="171"/>
    </location>
</feature>
<organism evidence="21 22">
    <name type="scientific">Senegalia massiliensis</name>
    <dbReference type="NCBI Taxonomy" id="1720316"/>
    <lineage>
        <taxon>Bacteria</taxon>
        <taxon>Bacillati</taxon>
        <taxon>Bacillota</taxon>
        <taxon>Clostridia</taxon>
        <taxon>Eubacteriales</taxon>
        <taxon>Clostridiaceae</taxon>
        <taxon>Senegalia</taxon>
    </lineage>
</organism>
<dbReference type="GO" id="GO:0005886">
    <property type="term" value="C:plasma membrane"/>
    <property type="evidence" value="ECO:0007669"/>
    <property type="project" value="UniProtKB-SubCell"/>
</dbReference>
<keyword evidence="11 20" id="KW-0812">Transmembrane</keyword>
<evidence type="ECO:0000256" key="3">
    <source>
        <dbReference type="ARBA" id="ARBA00005042"/>
    </source>
</evidence>
<dbReference type="RefSeq" id="WP_160198380.1">
    <property type="nucleotide sequence ID" value="NZ_QXXA01000016.1"/>
</dbReference>
<keyword evidence="15" id="KW-0594">Phospholipid biosynthesis</keyword>
<comment type="pathway">
    <text evidence="4">Lipid metabolism.</text>
</comment>
<evidence type="ECO:0000256" key="15">
    <source>
        <dbReference type="ARBA" id="ARBA00023209"/>
    </source>
</evidence>
<dbReference type="AlphaFoldDB" id="A0A845QY71"/>
<name>A0A845QY71_9CLOT</name>
<feature type="transmembrane region" description="Helical" evidence="20">
    <location>
        <begin position="72"/>
        <end position="97"/>
    </location>
</feature>
<evidence type="ECO:0000256" key="10">
    <source>
        <dbReference type="ARBA" id="ARBA00022679"/>
    </source>
</evidence>
<evidence type="ECO:0000256" key="14">
    <source>
        <dbReference type="ARBA" id="ARBA00023136"/>
    </source>
</evidence>
<keyword evidence="10 19" id="KW-0808">Transferase</keyword>
<dbReference type="PROSITE" id="PS00379">
    <property type="entry name" value="CDP_ALCOHOL_P_TRANSF"/>
    <property type="match status" value="1"/>
</dbReference>
<dbReference type="GO" id="GO:0008444">
    <property type="term" value="F:CDP-diacylglycerol-glycerol-3-phosphate 3-phosphatidyltransferase activity"/>
    <property type="evidence" value="ECO:0007669"/>
    <property type="project" value="UniProtKB-UniRule"/>
</dbReference>
<evidence type="ECO:0000256" key="17">
    <source>
        <dbReference type="ARBA" id="ARBA00048586"/>
    </source>
</evidence>
<evidence type="ECO:0000256" key="8">
    <source>
        <dbReference type="ARBA" id="ARBA00022475"/>
    </source>
</evidence>
<evidence type="ECO:0000256" key="11">
    <source>
        <dbReference type="ARBA" id="ARBA00022692"/>
    </source>
</evidence>
<feature type="transmembrane region" description="Helical" evidence="20">
    <location>
        <begin position="30"/>
        <end position="51"/>
    </location>
</feature>
<evidence type="ECO:0000256" key="4">
    <source>
        <dbReference type="ARBA" id="ARBA00005189"/>
    </source>
</evidence>
<sequence length="181" mass="20212">MNLANKLTLFRIFLVPVFMIFLLGDNIPNGRIISAFIFIVAALTDMLDGHIARSRNLITKFGKFMDPLADKLLVSSALISLTELGIIPAWMVIVIIAREFAITGLRTLGASEGITIAASKWGKVKTITQLIAITSILIENFPFNYLNFPFDKIMLYLAVIFTIISGIDYIYKNINLLKIQN</sequence>
<dbReference type="EC" id="2.7.8.5" evidence="6 18"/>
<comment type="subcellular location">
    <subcellularLocation>
        <location evidence="2">Cell membrane</location>
        <topology evidence="2">Multi-pass membrane protein</topology>
    </subcellularLocation>
</comment>
<dbReference type="InterPro" id="IPR043130">
    <property type="entry name" value="CDP-OH_PTrfase_TM_dom"/>
</dbReference>
<evidence type="ECO:0000256" key="9">
    <source>
        <dbReference type="ARBA" id="ARBA00022516"/>
    </source>
</evidence>
<dbReference type="PIRSF" id="PIRSF000847">
    <property type="entry name" value="Phos_ph_gly_syn"/>
    <property type="match status" value="1"/>
</dbReference>
<comment type="similarity">
    <text evidence="5 19">Belongs to the CDP-alcohol phosphatidyltransferase class-I family.</text>
</comment>
<evidence type="ECO:0000256" key="20">
    <source>
        <dbReference type="SAM" id="Phobius"/>
    </source>
</evidence>
<comment type="catalytic activity">
    <reaction evidence="17">
        <text>a CDP-1,2-diacyl-sn-glycerol + sn-glycerol 3-phosphate = a 1,2-diacyl-sn-glycero-3-phospho-(1'-sn-glycero-3'-phosphate) + CMP + H(+)</text>
        <dbReference type="Rhea" id="RHEA:12593"/>
        <dbReference type="ChEBI" id="CHEBI:15378"/>
        <dbReference type="ChEBI" id="CHEBI:57597"/>
        <dbReference type="ChEBI" id="CHEBI:58332"/>
        <dbReference type="ChEBI" id="CHEBI:60110"/>
        <dbReference type="ChEBI" id="CHEBI:60377"/>
        <dbReference type="EC" id="2.7.8.5"/>
    </reaction>
</comment>
<keyword evidence="8" id="KW-1003">Cell membrane</keyword>
<evidence type="ECO:0000256" key="5">
    <source>
        <dbReference type="ARBA" id="ARBA00010441"/>
    </source>
</evidence>
<keyword evidence="9" id="KW-0444">Lipid biosynthesis</keyword>
<keyword evidence="12 20" id="KW-1133">Transmembrane helix</keyword>
<dbReference type="NCBIfam" id="TIGR00560">
    <property type="entry name" value="pgsA"/>
    <property type="match status" value="1"/>
</dbReference>
<keyword evidence="22" id="KW-1185">Reference proteome</keyword>
<keyword evidence="16" id="KW-1208">Phospholipid metabolism</keyword>
<evidence type="ECO:0000256" key="1">
    <source>
        <dbReference type="ARBA" id="ARBA00003973"/>
    </source>
</evidence>
<dbReference type="Proteomes" id="UP000467132">
    <property type="component" value="Unassembled WGS sequence"/>
</dbReference>
<keyword evidence="14 20" id="KW-0472">Membrane</keyword>
<dbReference type="Pfam" id="PF01066">
    <property type="entry name" value="CDP-OH_P_transf"/>
    <property type="match status" value="1"/>
</dbReference>